<dbReference type="AlphaFoldDB" id="A0A8C6QDF6"/>
<feature type="compositionally biased region" description="Low complexity" evidence="1">
    <location>
        <begin position="176"/>
        <end position="188"/>
    </location>
</feature>
<dbReference type="InterPro" id="IPR040774">
    <property type="entry name" value="DUF5580"/>
</dbReference>
<name>A0A8C6QDF6_NANGA</name>
<evidence type="ECO:0008006" key="7">
    <source>
        <dbReference type="Google" id="ProtNLM"/>
    </source>
</evidence>
<dbReference type="Ensembl" id="ENSNGAT00000001644.1">
    <property type="protein sequence ID" value="ENSNGAP00000001618.1"/>
    <property type="gene ID" value="ENSNGAG00000001195.1"/>
</dbReference>
<dbReference type="InterPro" id="IPR049246">
    <property type="entry name" value="DUF5580_M"/>
</dbReference>
<dbReference type="InterPro" id="IPR049247">
    <property type="entry name" value="DUF5580_C"/>
</dbReference>
<dbReference type="PANTHER" id="PTHR34830:SF1">
    <property type="entry name" value="GENE 12695-RELATED"/>
    <property type="match status" value="1"/>
</dbReference>
<gene>
    <name evidence="5" type="primary">CUNH1orf87</name>
</gene>
<evidence type="ECO:0000259" key="2">
    <source>
        <dbReference type="Pfam" id="PF17743"/>
    </source>
</evidence>
<dbReference type="InterPro" id="IPR011992">
    <property type="entry name" value="EF-hand-dom_pair"/>
</dbReference>
<evidence type="ECO:0000259" key="3">
    <source>
        <dbReference type="Pfam" id="PF20742"/>
    </source>
</evidence>
<evidence type="ECO:0000256" key="1">
    <source>
        <dbReference type="SAM" id="MobiDB-lite"/>
    </source>
</evidence>
<evidence type="ECO:0000313" key="6">
    <source>
        <dbReference type="Proteomes" id="UP000694381"/>
    </source>
</evidence>
<feature type="domain" description="DUF5580" evidence="4">
    <location>
        <begin position="313"/>
        <end position="387"/>
    </location>
</feature>
<dbReference type="PANTHER" id="PTHR34830">
    <property type="entry name" value="SIMILAR TO HYPOTHETICAL PROTEIN MGC34837"/>
    <property type="match status" value="1"/>
</dbReference>
<accession>A0A8C6QDF6</accession>
<dbReference type="Pfam" id="PF20742">
    <property type="entry name" value="DUF5580_M"/>
    <property type="match status" value="1"/>
</dbReference>
<dbReference type="InterPro" id="IPR048316">
    <property type="entry name" value="DUF5580_N"/>
</dbReference>
<feature type="domain" description="DUF5580" evidence="3">
    <location>
        <begin position="180"/>
        <end position="241"/>
    </location>
</feature>
<proteinExistence type="predicted"/>
<dbReference type="GO" id="GO:0005930">
    <property type="term" value="C:axoneme"/>
    <property type="evidence" value="ECO:0007669"/>
    <property type="project" value="Ensembl"/>
</dbReference>
<feature type="domain" description="DUF5580" evidence="2">
    <location>
        <begin position="60"/>
        <end position="151"/>
    </location>
</feature>
<evidence type="ECO:0000313" key="5">
    <source>
        <dbReference type="Ensembl" id="ENSNGAP00000001618.1"/>
    </source>
</evidence>
<feature type="region of interest" description="Disordered" evidence="1">
    <location>
        <begin position="27"/>
        <end position="51"/>
    </location>
</feature>
<feature type="compositionally biased region" description="Basic and acidic residues" evidence="1">
    <location>
        <begin position="31"/>
        <end position="51"/>
    </location>
</feature>
<sequence>IPHKANLHCSSVPTGDHSLSYMHQLPRRKPRDQSLEQMARDSSDHLEDMVQRPSRITREDSFLLALVRREFKSQPFSSSLLDKLQKELETLDPISSGFLHQSQLSRLFLRHQVPLQLPTVKLLCQRFSRKSSPEMVNYGKLLWFLKGATSTGLQQNETAVDSNFRKTPSYSEHRQSAPPQGSSSQSQVGAICGKHGLYLTLSLLETLLNHQDLGYQGEIKWQNFVKWLDRASSHLLSELPTGKNGKRAPEKLEVPESSQGKTEHVKTPEENPWPENCAALTSAPQDPVNSLKVRPVSQPYESPAVIKEPEQHEMWIDRFRKLENALYLCDLNNTGVLEKERARRLIQNYNLMYSLSLSPRKIDQALRKFRSGENLLLEPALRYLKEL</sequence>
<feature type="region of interest" description="Disordered" evidence="1">
    <location>
        <begin position="238"/>
        <end position="272"/>
    </location>
</feature>
<evidence type="ECO:0000259" key="4">
    <source>
        <dbReference type="Pfam" id="PF20743"/>
    </source>
</evidence>
<dbReference type="GeneTree" id="ENSGT00390000008678"/>
<reference evidence="5" key="1">
    <citation type="submission" date="2025-08" db="UniProtKB">
        <authorList>
            <consortium name="Ensembl"/>
        </authorList>
    </citation>
    <scope>IDENTIFICATION</scope>
</reference>
<dbReference type="Pfam" id="PF17743">
    <property type="entry name" value="DUF5580"/>
    <property type="match status" value="1"/>
</dbReference>
<reference evidence="5" key="2">
    <citation type="submission" date="2025-09" db="UniProtKB">
        <authorList>
            <consortium name="Ensembl"/>
        </authorList>
    </citation>
    <scope>IDENTIFICATION</scope>
</reference>
<dbReference type="SUPFAM" id="SSF47473">
    <property type="entry name" value="EF-hand"/>
    <property type="match status" value="2"/>
</dbReference>
<dbReference type="OMA" id="YVHGIPR"/>
<protein>
    <recommendedName>
        <fullName evidence="7">Carcinoma-related EF-hand protein</fullName>
    </recommendedName>
</protein>
<organism evidence="5 6">
    <name type="scientific">Nannospalax galili</name>
    <name type="common">Northern Israeli blind subterranean mole rat</name>
    <name type="synonym">Spalax galili</name>
    <dbReference type="NCBI Taxonomy" id="1026970"/>
    <lineage>
        <taxon>Eukaryota</taxon>
        <taxon>Metazoa</taxon>
        <taxon>Chordata</taxon>
        <taxon>Craniata</taxon>
        <taxon>Vertebrata</taxon>
        <taxon>Euteleostomi</taxon>
        <taxon>Mammalia</taxon>
        <taxon>Eutheria</taxon>
        <taxon>Euarchontoglires</taxon>
        <taxon>Glires</taxon>
        <taxon>Rodentia</taxon>
        <taxon>Myomorpha</taxon>
        <taxon>Muroidea</taxon>
        <taxon>Spalacidae</taxon>
        <taxon>Spalacinae</taxon>
        <taxon>Nannospalax</taxon>
    </lineage>
</organism>
<keyword evidence="6" id="KW-1185">Reference proteome</keyword>
<feature type="region of interest" description="Disordered" evidence="1">
    <location>
        <begin position="156"/>
        <end position="188"/>
    </location>
</feature>
<feature type="compositionally biased region" description="Polar residues" evidence="1">
    <location>
        <begin position="156"/>
        <end position="170"/>
    </location>
</feature>
<dbReference type="Pfam" id="PF20743">
    <property type="entry name" value="DUF5580_C"/>
    <property type="match status" value="1"/>
</dbReference>
<dbReference type="Proteomes" id="UP000694381">
    <property type="component" value="Unassembled WGS sequence"/>
</dbReference>